<name>A0ABY3HIB0_9BACT</name>
<reference evidence="2 3" key="1">
    <citation type="submission" date="2019-08" db="EMBL/GenBank/DDBJ databases">
        <title>Genome of Algoriphagus ratkowskyi IC026.</title>
        <authorList>
            <person name="Bowman J.P."/>
        </authorList>
    </citation>
    <scope>NUCLEOTIDE SEQUENCE [LARGE SCALE GENOMIC DNA]</scope>
    <source>
        <strain evidence="2 3">IC026</strain>
    </source>
</reference>
<dbReference type="Pfam" id="PF03050">
    <property type="entry name" value="DDE_Tnp_IS66"/>
    <property type="match status" value="1"/>
</dbReference>
<comment type="caution">
    <text evidence="2">The sequence shown here is derived from an EMBL/GenBank/DDBJ whole genome shotgun (WGS) entry which is preliminary data.</text>
</comment>
<sequence length="161" mass="19185">MWLYHAPVDRLVLFDYRKGRDSSGPGEMLAGIKGILQTDGYKVYESLYGNHPDILLTYCMAHARRYFVNDEKQANYVLDEMQLLYALEQRMREQELGWEKRTEERKKDARPVLERLEKWLKENQYRYRPQSPMGKAIDYTLPRWAGLSAYELHGQMEMTII</sequence>
<protein>
    <submittedName>
        <fullName evidence="2">Transposase</fullName>
    </submittedName>
</protein>
<dbReference type="PANTHER" id="PTHR33678:SF1">
    <property type="entry name" value="BLL1576 PROTEIN"/>
    <property type="match status" value="1"/>
</dbReference>
<evidence type="ECO:0000313" key="3">
    <source>
        <dbReference type="Proteomes" id="UP000321927"/>
    </source>
</evidence>
<keyword evidence="3" id="KW-1185">Reference proteome</keyword>
<dbReference type="PANTHER" id="PTHR33678">
    <property type="entry name" value="BLL1576 PROTEIN"/>
    <property type="match status" value="1"/>
</dbReference>
<feature type="domain" description="Transposase IS66 central" evidence="1">
    <location>
        <begin position="1"/>
        <end position="158"/>
    </location>
</feature>
<dbReference type="EMBL" id="VORV01000020">
    <property type="protein sequence ID" value="TXD75747.1"/>
    <property type="molecule type" value="Genomic_DNA"/>
</dbReference>
<evidence type="ECO:0000259" key="1">
    <source>
        <dbReference type="Pfam" id="PF03050"/>
    </source>
</evidence>
<gene>
    <name evidence="2" type="ORF">ESW18_19540</name>
</gene>
<dbReference type="InterPro" id="IPR052344">
    <property type="entry name" value="Transposase-related"/>
</dbReference>
<dbReference type="Proteomes" id="UP000321927">
    <property type="component" value="Unassembled WGS sequence"/>
</dbReference>
<dbReference type="InterPro" id="IPR004291">
    <property type="entry name" value="Transposase_IS66_central"/>
</dbReference>
<proteinExistence type="predicted"/>
<organism evidence="2 3">
    <name type="scientific">Algoriphagus ratkowskyi</name>
    <dbReference type="NCBI Taxonomy" id="57028"/>
    <lineage>
        <taxon>Bacteria</taxon>
        <taxon>Pseudomonadati</taxon>
        <taxon>Bacteroidota</taxon>
        <taxon>Cytophagia</taxon>
        <taxon>Cytophagales</taxon>
        <taxon>Cyclobacteriaceae</taxon>
        <taxon>Algoriphagus</taxon>
    </lineage>
</organism>
<evidence type="ECO:0000313" key="2">
    <source>
        <dbReference type="EMBL" id="TXD75747.1"/>
    </source>
</evidence>
<accession>A0ABY3HIB0</accession>